<dbReference type="InterPro" id="IPR027463">
    <property type="entry name" value="AcrB_DN_DC_subdom"/>
</dbReference>
<name>X1G1D3_9ZZZZ</name>
<evidence type="ECO:0000313" key="1">
    <source>
        <dbReference type="EMBL" id="GAH51716.1"/>
    </source>
</evidence>
<protein>
    <recommendedName>
        <fullName evidence="2">Efflux RND transporter permease subunit</fullName>
    </recommendedName>
</protein>
<feature type="non-terminal residue" evidence="1">
    <location>
        <position position="1"/>
    </location>
</feature>
<dbReference type="EMBL" id="BARU01015423">
    <property type="protein sequence ID" value="GAH51716.1"/>
    <property type="molecule type" value="Genomic_DNA"/>
</dbReference>
<sequence>DKLARYGVSVADLQDSVAAAVGGQKAGTLFQGDRRFDIVVRLPDELRSDIEAIKRLPIALPASAAGASAPLAAAPYVPLAELATIDVAPGPNQISREDGKRR</sequence>
<comment type="caution">
    <text evidence="1">The sequence shown here is derived from an EMBL/GenBank/DDBJ whole genome shotgun (WGS) entry which is preliminary data.</text>
</comment>
<accession>X1G1D3</accession>
<dbReference type="Gene3D" id="3.30.2090.10">
    <property type="entry name" value="Multidrug efflux transporter AcrB TolC docking domain, DN and DC subdomains"/>
    <property type="match status" value="1"/>
</dbReference>
<feature type="non-terminal residue" evidence="1">
    <location>
        <position position="102"/>
    </location>
</feature>
<dbReference type="Pfam" id="PF00873">
    <property type="entry name" value="ACR_tran"/>
    <property type="match status" value="1"/>
</dbReference>
<dbReference type="SUPFAM" id="SSF82714">
    <property type="entry name" value="Multidrug efflux transporter AcrB TolC docking domain, DN and DC subdomains"/>
    <property type="match status" value="1"/>
</dbReference>
<dbReference type="PANTHER" id="PTHR32063:SF24">
    <property type="entry name" value="CATION EFFLUX SYSTEM (ACRB_ACRD_ACRF FAMILY)"/>
    <property type="match status" value="1"/>
</dbReference>
<dbReference type="GO" id="GO:0042910">
    <property type="term" value="F:xenobiotic transmembrane transporter activity"/>
    <property type="evidence" value="ECO:0007669"/>
    <property type="project" value="TreeGrafter"/>
</dbReference>
<dbReference type="InterPro" id="IPR001036">
    <property type="entry name" value="Acrflvin-R"/>
</dbReference>
<dbReference type="AlphaFoldDB" id="X1G1D3"/>
<dbReference type="PANTHER" id="PTHR32063">
    <property type="match status" value="1"/>
</dbReference>
<organism evidence="1">
    <name type="scientific">marine sediment metagenome</name>
    <dbReference type="NCBI Taxonomy" id="412755"/>
    <lineage>
        <taxon>unclassified sequences</taxon>
        <taxon>metagenomes</taxon>
        <taxon>ecological metagenomes</taxon>
    </lineage>
</organism>
<dbReference type="GO" id="GO:0005886">
    <property type="term" value="C:plasma membrane"/>
    <property type="evidence" value="ECO:0007669"/>
    <property type="project" value="TreeGrafter"/>
</dbReference>
<gene>
    <name evidence="1" type="ORF">S03H2_26525</name>
</gene>
<reference evidence="1" key="1">
    <citation type="journal article" date="2014" name="Front. Microbiol.">
        <title>High frequency of phylogenetically diverse reductive dehalogenase-homologous genes in deep subseafloor sedimentary metagenomes.</title>
        <authorList>
            <person name="Kawai M."/>
            <person name="Futagami T."/>
            <person name="Toyoda A."/>
            <person name="Takaki Y."/>
            <person name="Nishi S."/>
            <person name="Hori S."/>
            <person name="Arai W."/>
            <person name="Tsubouchi T."/>
            <person name="Morono Y."/>
            <person name="Uchiyama I."/>
            <person name="Ito T."/>
            <person name="Fujiyama A."/>
            <person name="Inagaki F."/>
            <person name="Takami H."/>
        </authorList>
    </citation>
    <scope>NUCLEOTIDE SEQUENCE</scope>
    <source>
        <strain evidence="1">Expedition CK06-06</strain>
    </source>
</reference>
<evidence type="ECO:0008006" key="2">
    <source>
        <dbReference type="Google" id="ProtNLM"/>
    </source>
</evidence>
<proteinExistence type="predicted"/>